<keyword evidence="2" id="KW-1185">Reference proteome</keyword>
<gene>
    <name evidence="1" type="primary">spsB</name>
    <name evidence="1" type="ORF">GCM10007216_02110</name>
</gene>
<accession>A0ABQ1NEZ0</accession>
<dbReference type="SUPFAM" id="SSF53756">
    <property type="entry name" value="UDP-Glycosyltransferase/glycogen phosphorylase"/>
    <property type="match status" value="1"/>
</dbReference>
<organism evidence="1 2">
    <name type="scientific">Thalassobacillus devorans</name>
    <dbReference type="NCBI Taxonomy" id="279813"/>
    <lineage>
        <taxon>Bacteria</taxon>
        <taxon>Bacillati</taxon>
        <taxon>Bacillota</taxon>
        <taxon>Bacilli</taxon>
        <taxon>Bacillales</taxon>
        <taxon>Bacillaceae</taxon>
        <taxon>Thalassobacillus</taxon>
    </lineage>
</organism>
<reference evidence="2" key="1">
    <citation type="journal article" date="2019" name="Int. J. Syst. Evol. Microbiol.">
        <title>The Global Catalogue of Microorganisms (GCM) 10K type strain sequencing project: providing services to taxonomists for standard genome sequencing and annotation.</title>
        <authorList>
            <consortium name="The Broad Institute Genomics Platform"/>
            <consortium name="The Broad Institute Genome Sequencing Center for Infectious Disease"/>
            <person name="Wu L."/>
            <person name="Ma J."/>
        </authorList>
    </citation>
    <scope>NUCLEOTIDE SEQUENCE [LARGE SCALE GENOMIC DNA]</scope>
    <source>
        <strain evidence="2">CCM 7282</strain>
    </source>
</reference>
<sequence length="501" mass="57773">MDIFSKNYWSLYINFLNDFEDIKYKGFSIPYLYHFRSLLKGNEKLWDSLYNQAFTAKLPRSITENREIQIVFNEFVQSHTNEPLERNKNGIVIFHDVYNLLKLPQKTFIKYFNSSQVMRLYEGGNRRKTKRRTKAKSYQNIRVINDRDGNGAKRMKDNKKANAAGSIPSVKYFSEFSVDTRKAVENLTRKANSIIKKHHNHPLYSQESFKKVFFLQLSKIVNRIEESANLLELFPVSCIVVPSTHYPECRTLALVAAEKGIPTICMQHGIISSEHGYLPKVATVDAVYGQFEVDWFKEKGAADETVEVIGHPRFDQAFEKPRFSRLQFNEKFGLAPNKKNLLIIVRGNKDIDSWRLFIKKISKKLDINILIKDYPNKRPHPLSKEFPSVHSLLNVDLYDILPNVDGVVSYPSTVGLEAMLAGKPIFILNMDFPGSAGYYNRLGELSQNDANQLGDIVIKYFGKEQMIRKAQKVTKDFLSYAYPVPALSGKRLRKLINRLTS</sequence>
<dbReference type="Gene3D" id="3.40.50.12580">
    <property type="match status" value="1"/>
</dbReference>
<proteinExistence type="predicted"/>
<evidence type="ECO:0000313" key="1">
    <source>
        <dbReference type="EMBL" id="GGC75070.1"/>
    </source>
</evidence>
<name>A0ABQ1NEZ0_9BACI</name>
<dbReference type="RefSeq" id="WP_062444498.1">
    <property type="nucleotide sequence ID" value="NZ_BMCJ01000001.1"/>
</dbReference>
<comment type="caution">
    <text evidence="1">The sequence shown here is derived from an EMBL/GenBank/DDBJ whole genome shotgun (WGS) entry which is preliminary data.</text>
</comment>
<dbReference type="Proteomes" id="UP000619534">
    <property type="component" value="Unassembled WGS sequence"/>
</dbReference>
<dbReference type="InterPro" id="IPR043148">
    <property type="entry name" value="TagF_C"/>
</dbReference>
<protein>
    <submittedName>
        <fullName evidence="1">Spore coat polysaccharide biosynthesis protein SpsB</fullName>
    </submittedName>
</protein>
<dbReference type="EMBL" id="BMCJ01000001">
    <property type="protein sequence ID" value="GGC75070.1"/>
    <property type="molecule type" value="Genomic_DNA"/>
</dbReference>
<evidence type="ECO:0000313" key="2">
    <source>
        <dbReference type="Proteomes" id="UP000619534"/>
    </source>
</evidence>